<dbReference type="SUPFAM" id="SSF53187">
    <property type="entry name" value="Zn-dependent exopeptidases"/>
    <property type="match status" value="1"/>
</dbReference>
<protein>
    <recommendedName>
        <fullName evidence="3">DUF2817 domain-containing protein</fullName>
    </recommendedName>
</protein>
<dbReference type="Pfam" id="PF10994">
    <property type="entry name" value="DUF2817"/>
    <property type="match status" value="1"/>
</dbReference>
<dbReference type="Gene3D" id="3.40.630.10">
    <property type="entry name" value="Zn peptidases"/>
    <property type="match status" value="1"/>
</dbReference>
<dbReference type="KEGG" id="pbh:AAW51_0382"/>
<evidence type="ECO:0000313" key="2">
    <source>
        <dbReference type="Proteomes" id="UP000035352"/>
    </source>
</evidence>
<sequence>MMSSPAESQISTAAFSQSYVEARNKFLVAAQAAGLEVRSYVHPLQGRDGETLAMDVARFGPDDASSMLLLSSGTHGVEGFCGSGVQVALLSDPAFHRAADAAGVAVLYIHALNPYGFSWWRRTTHENVDLNRNFHDFSQPLPTNPGYDEIAHALVLPHWPPKPEDEAVLQAYVARHGYKGLQQAVTGGQYKHPQGLYYGGTSPTWSNQTLRYVLQHHGQRCNRLGWIDLHSGLGPNGVGERIFFGPEDGSAVARARAWWGPQVTAIHEGGASAARLEGLMYKCACEECPQAEYTGIVLEFGTVSWDETTQAMRGEQWLENHPEIGAPYAQAIKQRLRDAFYTDTVAWKQAVLAQAAEASVQALQGLAQR</sequence>
<dbReference type="CDD" id="cd06233">
    <property type="entry name" value="M14-like"/>
    <property type="match status" value="1"/>
</dbReference>
<name>A0A0G3BGH2_9BURK</name>
<evidence type="ECO:0008006" key="3">
    <source>
        <dbReference type="Google" id="ProtNLM"/>
    </source>
</evidence>
<reference evidence="1 2" key="1">
    <citation type="submission" date="2015-05" db="EMBL/GenBank/DDBJ databases">
        <authorList>
            <person name="Tang B."/>
            <person name="Yu Y."/>
        </authorList>
    </citation>
    <scope>NUCLEOTIDE SEQUENCE [LARGE SCALE GENOMIC DNA]</scope>
    <source>
        <strain evidence="1 2">DSM 7029</strain>
    </source>
</reference>
<accession>A0A0G3BGH2</accession>
<dbReference type="PATRIC" id="fig|413882.6.peg.399"/>
<organism evidence="1 2">
    <name type="scientific">Caldimonas brevitalea</name>
    <dbReference type="NCBI Taxonomy" id="413882"/>
    <lineage>
        <taxon>Bacteria</taxon>
        <taxon>Pseudomonadati</taxon>
        <taxon>Pseudomonadota</taxon>
        <taxon>Betaproteobacteria</taxon>
        <taxon>Burkholderiales</taxon>
        <taxon>Sphaerotilaceae</taxon>
        <taxon>Caldimonas</taxon>
    </lineage>
</organism>
<proteinExistence type="predicted"/>
<dbReference type="RefSeq" id="WP_047193268.1">
    <property type="nucleotide sequence ID" value="NZ_CP011371.1"/>
</dbReference>
<evidence type="ECO:0000313" key="1">
    <source>
        <dbReference type="EMBL" id="AKJ27073.1"/>
    </source>
</evidence>
<dbReference type="InterPro" id="IPR021259">
    <property type="entry name" value="DUF2817"/>
</dbReference>
<dbReference type="AlphaFoldDB" id="A0A0G3BGH2"/>
<dbReference type="EMBL" id="CP011371">
    <property type="protein sequence ID" value="AKJ27073.1"/>
    <property type="molecule type" value="Genomic_DNA"/>
</dbReference>
<gene>
    <name evidence="1" type="ORF">AAW51_0382</name>
</gene>
<dbReference type="Proteomes" id="UP000035352">
    <property type="component" value="Chromosome"/>
</dbReference>
<keyword evidence="2" id="KW-1185">Reference proteome</keyword>
<dbReference type="STRING" id="413882.AAW51_0382"/>